<evidence type="ECO:0000259" key="2">
    <source>
        <dbReference type="Pfam" id="PF01571"/>
    </source>
</evidence>
<dbReference type="PANTHER" id="PTHR22602:SF0">
    <property type="entry name" value="TRANSFERASE CAF17, MITOCHONDRIAL-RELATED"/>
    <property type="match status" value="1"/>
</dbReference>
<dbReference type="GO" id="GO:0016226">
    <property type="term" value="P:iron-sulfur cluster assembly"/>
    <property type="evidence" value="ECO:0007669"/>
    <property type="project" value="TreeGrafter"/>
</dbReference>
<gene>
    <name evidence="3" type="ORF">BJY16_001142</name>
</gene>
<dbReference type="EMBL" id="JACHNB010000001">
    <property type="protein sequence ID" value="MBB4737683.1"/>
    <property type="molecule type" value="Genomic_DNA"/>
</dbReference>
<dbReference type="InterPro" id="IPR029043">
    <property type="entry name" value="GcvT/YgfZ_C"/>
</dbReference>
<protein>
    <submittedName>
        <fullName evidence="3">Folate-binding protein YgfZ</fullName>
    </submittedName>
</protein>
<proteinExistence type="predicted"/>
<evidence type="ECO:0000313" key="4">
    <source>
        <dbReference type="Proteomes" id="UP000546162"/>
    </source>
</evidence>
<dbReference type="Gene3D" id="3.30.1360.120">
    <property type="entry name" value="Probable tRNA modification gtpase trme, domain 1"/>
    <property type="match status" value="1"/>
</dbReference>
<dbReference type="InterPro" id="IPR006222">
    <property type="entry name" value="GCVT_N"/>
</dbReference>
<dbReference type="SUPFAM" id="SSF103025">
    <property type="entry name" value="Folate-binding domain"/>
    <property type="match status" value="1"/>
</dbReference>
<dbReference type="NCBIfam" id="TIGR03317">
    <property type="entry name" value="ygfZ_signature"/>
    <property type="match status" value="1"/>
</dbReference>
<dbReference type="SUPFAM" id="SSF101790">
    <property type="entry name" value="Aminomethyltransferase beta-barrel domain"/>
    <property type="match status" value="1"/>
</dbReference>
<keyword evidence="1" id="KW-0809">Transit peptide</keyword>
<keyword evidence="4" id="KW-1185">Reference proteome</keyword>
<feature type="domain" description="GCVT N-terminal" evidence="2">
    <location>
        <begin position="27"/>
        <end position="151"/>
    </location>
</feature>
<organism evidence="3 4">
    <name type="scientific">Actinoplanes octamycinicus</name>
    <dbReference type="NCBI Taxonomy" id="135948"/>
    <lineage>
        <taxon>Bacteria</taxon>
        <taxon>Bacillati</taxon>
        <taxon>Actinomycetota</taxon>
        <taxon>Actinomycetes</taxon>
        <taxon>Micromonosporales</taxon>
        <taxon>Micromonosporaceae</taxon>
        <taxon>Actinoplanes</taxon>
    </lineage>
</organism>
<evidence type="ECO:0000256" key="1">
    <source>
        <dbReference type="ARBA" id="ARBA00022946"/>
    </source>
</evidence>
<dbReference type="InterPro" id="IPR017703">
    <property type="entry name" value="YgfZ/GCV_T_CS"/>
</dbReference>
<dbReference type="Pfam" id="PF01571">
    <property type="entry name" value="GCV_T"/>
    <property type="match status" value="1"/>
</dbReference>
<dbReference type="PIRSF" id="PIRSF006487">
    <property type="entry name" value="GcvT"/>
    <property type="match status" value="1"/>
</dbReference>
<accession>A0A7W7GSX3</accession>
<evidence type="ECO:0000313" key="3">
    <source>
        <dbReference type="EMBL" id="MBB4737683.1"/>
    </source>
</evidence>
<sequence>MTVIMVEDLDPSSADAGVPAHFGDPMKEQRLLETAVGLVDRSNREVLAVPGDERASWLHTLTTQHLSAISANQGSELLVLSPHGHVEHHAFVTEDGTTAWLDTEPGAGAGLLKYLEMMRFFTRVEPRDATSEIAVLSLIGPAAADLFPELAAPRIGAVPGPKFAAGSVPPEATARYDVRPFEGGLARRVPLGVDLLVPRHAKTSVIEKLGVPRAGLWAYEAIRVAARTPRLGHETDHKTIPAEAEFQATAVHLDKGCYRGQETIARVHHLGRPPRRLVLLHLDGVATDHPPAHGTPVELDGRAVGFVGTAVRHHELGMVALAVVKRNVADDARLTVGESAAAIDS</sequence>
<name>A0A7W7GSX3_9ACTN</name>
<dbReference type="InterPro" id="IPR045179">
    <property type="entry name" value="YgfZ/GcvT"/>
</dbReference>
<dbReference type="AlphaFoldDB" id="A0A7W7GSX3"/>
<dbReference type="Proteomes" id="UP000546162">
    <property type="component" value="Unassembled WGS sequence"/>
</dbReference>
<dbReference type="PANTHER" id="PTHR22602">
    <property type="entry name" value="TRANSFERASE CAF17, MITOCHONDRIAL-RELATED"/>
    <property type="match status" value="1"/>
</dbReference>
<comment type="caution">
    <text evidence="3">The sequence shown here is derived from an EMBL/GenBank/DDBJ whole genome shotgun (WGS) entry which is preliminary data.</text>
</comment>
<dbReference type="InterPro" id="IPR027266">
    <property type="entry name" value="TrmE/GcvT-like"/>
</dbReference>
<reference evidence="3 4" key="1">
    <citation type="submission" date="2020-08" db="EMBL/GenBank/DDBJ databases">
        <title>Sequencing the genomes of 1000 actinobacteria strains.</title>
        <authorList>
            <person name="Klenk H.-P."/>
        </authorList>
    </citation>
    <scope>NUCLEOTIDE SEQUENCE [LARGE SCALE GENOMIC DNA]</scope>
    <source>
        <strain evidence="3 4">DSM 45809</strain>
    </source>
</reference>